<evidence type="ECO:0000313" key="3">
    <source>
        <dbReference type="Proteomes" id="UP000184356"/>
    </source>
</evidence>
<protein>
    <submittedName>
        <fullName evidence="2">Uncharacterized protein</fullName>
    </submittedName>
</protein>
<keyword evidence="1" id="KW-0812">Transmembrane</keyword>
<evidence type="ECO:0000256" key="1">
    <source>
        <dbReference type="SAM" id="Phobius"/>
    </source>
</evidence>
<dbReference type="RefSeq" id="XP_040704764.1">
    <property type="nucleotide sequence ID" value="XM_040850927.1"/>
</dbReference>
<proteinExistence type="predicted"/>
<evidence type="ECO:0000313" key="2">
    <source>
        <dbReference type="EMBL" id="OJJ60958.1"/>
    </source>
</evidence>
<accession>A0A1L9TNG9</accession>
<dbReference type="AlphaFoldDB" id="A0A1L9TNG9"/>
<sequence>MAVAVAVHEDGLISTCAAGGGNIRQYLAKELPLSRHLPAIRTQYPVLTTGHIQAFRCRRRNNSVSAGYTVARAELSFSSFSCLLFFIPFIFFILLFLSSFPRRCLRLVNLHPYLVPTVYCGTTTVCAPATQLHPVRTHVTTV</sequence>
<keyword evidence="1" id="KW-0472">Membrane</keyword>
<dbReference type="GeneID" id="63767000"/>
<dbReference type="VEuPathDB" id="FungiDB:ASPSYDRAFT_780806"/>
<name>A0A1L9TNG9_9EURO</name>
<gene>
    <name evidence="2" type="ORF">ASPSYDRAFT_780806</name>
</gene>
<organism evidence="2 3">
    <name type="scientific">Aspergillus sydowii CBS 593.65</name>
    <dbReference type="NCBI Taxonomy" id="1036612"/>
    <lineage>
        <taxon>Eukaryota</taxon>
        <taxon>Fungi</taxon>
        <taxon>Dikarya</taxon>
        <taxon>Ascomycota</taxon>
        <taxon>Pezizomycotina</taxon>
        <taxon>Eurotiomycetes</taxon>
        <taxon>Eurotiomycetidae</taxon>
        <taxon>Eurotiales</taxon>
        <taxon>Aspergillaceae</taxon>
        <taxon>Aspergillus</taxon>
        <taxon>Aspergillus subgen. Nidulantes</taxon>
    </lineage>
</organism>
<dbReference type="Proteomes" id="UP000184356">
    <property type="component" value="Unassembled WGS sequence"/>
</dbReference>
<keyword evidence="1" id="KW-1133">Transmembrane helix</keyword>
<reference evidence="3" key="1">
    <citation type="journal article" date="2017" name="Genome Biol.">
        <title>Comparative genomics reveals high biological diversity and specific adaptations in the industrially and medically important fungal genus Aspergillus.</title>
        <authorList>
            <person name="de Vries R.P."/>
            <person name="Riley R."/>
            <person name="Wiebenga A."/>
            <person name="Aguilar-Osorio G."/>
            <person name="Amillis S."/>
            <person name="Uchima C.A."/>
            <person name="Anderluh G."/>
            <person name="Asadollahi M."/>
            <person name="Askin M."/>
            <person name="Barry K."/>
            <person name="Battaglia E."/>
            <person name="Bayram O."/>
            <person name="Benocci T."/>
            <person name="Braus-Stromeyer S.A."/>
            <person name="Caldana C."/>
            <person name="Canovas D."/>
            <person name="Cerqueira G.C."/>
            <person name="Chen F."/>
            <person name="Chen W."/>
            <person name="Choi C."/>
            <person name="Clum A."/>
            <person name="Dos Santos R.A."/>
            <person name="Damasio A.R."/>
            <person name="Diallinas G."/>
            <person name="Emri T."/>
            <person name="Fekete E."/>
            <person name="Flipphi M."/>
            <person name="Freyberg S."/>
            <person name="Gallo A."/>
            <person name="Gournas C."/>
            <person name="Habgood R."/>
            <person name="Hainaut M."/>
            <person name="Harispe M.L."/>
            <person name="Henrissat B."/>
            <person name="Hilden K.S."/>
            <person name="Hope R."/>
            <person name="Hossain A."/>
            <person name="Karabika E."/>
            <person name="Karaffa L."/>
            <person name="Karanyi Z."/>
            <person name="Krasevec N."/>
            <person name="Kuo A."/>
            <person name="Kusch H."/>
            <person name="LaButti K."/>
            <person name="Lagendijk E.L."/>
            <person name="Lapidus A."/>
            <person name="Levasseur A."/>
            <person name="Lindquist E."/>
            <person name="Lipzen A."/>
            <person name="Logrieco A.F."/>
            <person name="MacCabe A."/>
            <person name="Maekelae M.R."/>
            <person name="Malavazi I."/>
            <person name="Melin P."/>
            <person name="Meyer V."/>
            <person name="Mielnichuk N."/>
            <person name="Miskei M."/>
            <person name="Molnar A.P."/>
            <person name="Mule G."/>
            <person name="Ngan C.Y."/>
            <person name="Orejas M."/>
            <person name="Orosz E."/>
            <person name="Ouedraogo J.P."/>
            <person name="Overkamp K.M."/>
            <person name="Park H.-S."/>
            <person name="Perrone G."/>
            <person name="Piumi F."/>
            <person name="Punt P.J."/>
            <person name="Ram A.F."/>
            <person name="Ramon A."/>
            <person name="Rauscher S."/>
            <person name="Record E."/>
            <person name="Riano-Pachon D.M."/>
            <person name="Robert V."/>
            <person name="Roehrig J."/>
            <person name="Ruller R."/>
            <person name="Salamov A."/>
            <person name="Salih N.S."/>
            <person name="Samson R.A."/>
            <person name="Sandor E."/>
            <person name="Sanguinetti M."/>
            <person name="Schuetze T."/>
            <person name="Sepcic K."/>
            <person name="Shelest E."/>
            <person name="Sherlock G."/>
            <person name="Sophianopoulou V."/>
            <person name="Squina F.M."/>
            <person name="Sun H."/>
            <person name="Susca A."/>
            <person name="Todd R.B."/>
            <person name="Tsang A."/>
            <person name="Unkles S.E."/>
            <person name="van de Wiele N."/>
            <person name="van Rossen-Uffink D."/>
            <person name="Oliveira J.V."/>
            <person name="Vesth T.C."/>
            <person name="Visser J."/>
            <person name="Yu J.-H."/>
            <person name="Zhou M."/>
            <person name="Andersen M.R."/>
            <person name="Archer D.B."/>
            <person name="Baker S.E."/>
            <person name="Benoit I."/>
            <person name="Brakhage A.A."/>
            <person name="Braus G.H."/>
            <person name="Fischer R."/>
            <person name="Frisvad J.C."/>
            <person name="Goldman G.H."/>
            <person name="Houbraken J."/>
            <person name="Oakley B."/>
            <person name="Pocsi I."/>
            <person name="Scazzocchio C."/>
            <person name="Seiboth B."/>
            <person name="vanKuyk P.A."/>
            <person name="Wortman J."/>
            <person name="Dyer P.S."/>
            <person name="Grigoriev I.V."/>
        </authorList>
    </citation>
    <scope>NUCLEOTIDE SEQUENCE [LARGE SCALE GENOMIC DNA]</scope>
    <source>
        <strain evidence="3">CBS 593.65</strain>
    </source>
</reference>
<feature type="transmembrane region" description="Helical" evidence="1">
    <location>
        <begin position="77"/>
        <end position="97"/>
    </location>
</feature>
<keyword evidence="3" id="KW-1185">Reference proteome</keyword>
<dbReference type="EMBL" id="KV878584">
    <property type="protein sequence ID" value="OJJ60958.1"/>
    <property type="molecule type" value="Genomic_DNA"/>
</dbReference>